<dbReference type="EMBL" id="BARS01042234">
    <property type="protein sequence ID" value="GAG40512.1"/>
    <property type="molecule type" value="Genomic_DNA"/>
</dbReference>
<dbReference type="AlphaFoldDB" id="X0XZE4"/>
<evidence type="ECO:0000313" key="1">
    <source>
        <dbReference type="EMBL" id="GAG40512.1"/>
    </source>
</evidence>
<gene>
    <name evidence="1" type="ORF">S01H1_64100</name>
</gene>
<reference evidence="1" key="1">
    <citation type="journal article" date="2014" name="Front. Microbiol.">
        <title>High frequency of phylogenetically diverse reductive dehalogenase-homologous genes in deep subseafloor sedimentary metagenomes.</title>
        <authorList>
            <person name="Kawai M."/>
            <person name="Futagami T."/>
            <person name="Toyoda A."/>
            <person name="Takaki Y."/>
            <person name="Nishi S."/>
            <person name="Hori S."/>
            <person name="Arai W."/>
            <person name="Tsubouchi T."/>
            <person name="Morono Y."/>
            <person name="Uchiyama I."/>
            <person name="Ito T."/>
            <person name="Fujiyama A."/>
            <person name="Inagaki F."/>
            <person name="Takami H."/>
        </authorList>
    </citation>
    <scope>NUCLEOTIDE SEQUENCE</scope>
    <source>
        <strain evidence="1">Expedition CK06-06</strain>
    </source>
</reference>
<organism evidence="1">
    <name type="scientific">marine sediment metagenome</name>
    <dbReference type="NCBI Taxonomy" id="412755"/>
    <lineage>
        <taxon>unclassified sequences</taxon>
        <taxon>metagenomes</taxon>
        <taxon>ecological metagenomes</taxon>
    </lineage>
</organism>
<comment type="caution">
    <text evidence="1">The sequence shown here is derived from an EMBL/GenBank/DDBJ whole genome shotgun (WGS) entry which is preliminary data.</text>
</comment>
<accession>X0XZE4</accession>
<name>X0XZE4_9ZZZZ</name>
<sequence length="221" mass="24454">MSSIWQEIDKLRKEVSRLERLVARQYVKQAAHPILRCGDITSDSESGSSRVYNITERDVDAQRADKYIEVWPMGDDPGPPAGQQPVVFYVDNAGKRYILPFPQRLIAIRDEGASEGKHVEIDETGTVTVPTGSEKLDYIVAERASFFHNSTNTTKTGRIYPGMKLVSNDGLTKYYLIFVEAHGDLADTFTDTLDISEVSSIAVDLDVDGQGNLLGVDLRAG</sequence>
<protein>
    <submittedName>
        <fullName evidence="1">Uncharacterized protein</fullName>
    </submittedName>
</protein>
<proteinExistence type="predicted"/>